<dbReference type="EMBL" id="FNRM01000009">
    <property type="protein sequence ID" value="SEA93722.1"/>
    <property type="molecule type" value="Genomic_DNA"/>
</dbReference>
<keyword evidence="1" id="KW-0472">Membrane</keyword>
<keyword evidence="1" id="KW-1133">Transmembrane helix</keyword>
<dbReference type="STRING" id="152573.SAMN04488051_10984"/>
<evidence type="ECO:0000313" key="3">
    <source>
        <dbReference type="Proteomes" id="UP000198773"/>
    </source>
</evidence>
<keyword evidence="3" id="KW-1185">Reference proteome</keyword>
<dbReference type="InterPro" id="IPR021382">
    <property type="entry name" value="DUF3014"/>
</dbReference>
<dbReference type="RefSeq" id="WP_091344621.1">
    <property type="nucleotide sequence ID" value="NZ_FNRM01000009.1"/>
</dbReference>
<dbReference type="OrthoDB" id="5502479at2"/>
<proteinExistence type="predicted"/>
<sequence>MTERESSEASAPGQQLYYLGLAAVVMVLLIAGWLLYRSDSPEPEPVQLLPQAELTELPDAEPFVPDPIALEPVTEAVPELPAEPLTGDLPVEVVPELREPEPEPEPEPALPALNDSDAEVRQSLLQLPWQPGLAGLFVREDMLRRLVVLTDNVSRGQISSDHLVLTTPDQPFAVRQQGEQLSLDPAGFRRYEPYLTLLESVPVPTQVALLRHYQPLLDEAFAELGYPDKPFEYRLLQAIDYLLAQPVMDGVFELELPSVMYHFAEPHLEAMSDVQKQLIRIGPDNQRRLNQHLTKLRLALQE</sequence>
<organism evidence="2 3">
    <name type="scientific">Alkalimonas amylolytica</name>
    <dbReference type="NCBI Taxonomy" id="152573"/>
    <lineage>
        <taxon>Bacteria</taxon>
        <taxon>Pseudomonadati</taxon>
        <taxon>Pseudomonadota</taxon>
        <taxon>Gammaproteobacteria</taxon>
        <taxon>Alkalimonas</taxon>
    </lineage>
</organism>
<dbReference type="Proteomes" id="UP000198773">
    <property type="component" value="Unassembled WGS sequence"/>
</dbReference>
<name>A0A1H4FB47_ALKAM</name>
<evidence type="ECO:0000313" key="2">
    <source>
        <dbReference type="EMBL" id="SEA93722.1"/>
    </source>
</evidence>
<dbReference type="AlphaFoldDB" id="A0A1H4FB47"/>
<gene>
    <name evidence="2" type="ORF">SAMN04488051_10984</name>
</gene>
<reference evidence="2 3" key="1">
    <citation type="submission" date="2016-10" db="EMBL/GenBank/DDBJ databases">
        <authorList>
            <person name="de Groot N.N."/>
        </authorList>
    </citation>
    <scope>NUCLEOTIDE SEQUENCE [LARGE SCALE GENOMIC DNA]</scope>
    <source>
        <strain evidence="2 3">CGMCC 1.3430</strain>
    </source>
</reference>
<accession>A0A1H4FB47</accession>
<evidence type="ECO:0008006" key="4">
    <source>
        <dbReference type="Google" id="ProtNLM"/>
    </source>
</evidence>
<feature type="transmembrane region" description="Helical" evidence="1">
    <location>
        <begin position="16"/>
        <end position="36"/>
    </location>
</feature>
<evidence type="ECO:0000256" key="1">
    <source>
        <dbReference type="SAM" id="Phobius"/>
    </source>
</evidence>
<protein>
    <recommendedName>
        <fullName evidence="4">DUF3014 domain-containing protein</fullName>
    </recommendedName>
</protein>
<keyword evidence="1" id="KW-0812">Transmembrane</keyword>
<dbReference type="Pfam" id="PF11219">
    <property type="entry name" value="DUF3014"/>
    <property type="match status" value="1"/>
</dbReference>